<name>A0A9W7FD08_9STRA</name>
<sequence length="248" mass="27227">MSPGQRRNLSYYDSQSGQWVQSLPDGFNIALDARWDQVLNDSDGLQSGIQDKESTLHKISSNFSAVLLPKTPIMMNNNNLLSFSAQFPKLRMFVPSTFPYNASMEFPKNIVFAVPWSVSSSNPLDATLDHVKGHASKSNSVMAVLSGWEEEEGFMTASSVGKLLDLDVSFLNLSVDASTDPSKLLETVEEIGYLDATGIPAKGRIVFSSNDWGRIDDECWEIIEESVPGGDIIASTADASLINERLLR</sequence>
<dbReference type="Proteomes" id="UP001165082">
    <property type="component" value="Unassembled WGS sequence"/>
</dbReference>
<reference evidence="1" key="1">
    <citation type="submission" date="2022-07" db="EMBL/GenBank/DDBJ databases">
        <title>Genome analysis of Parmales, a sister group of diatoms, reveals the evolutionary specialization of diatoms from phago-mixotrophs to photoautotrophs.</title>
        <authorList>
            <person name="Ban H."/>
            <person name="Sato S."/>
            <person name="Yoshikawa S."/>
            <person name="Kazumasa Y."/>
            <person name="Nakamura Y."/>
            <person name="Ichinomiya M."/>
            <person name="Saitoh K."/>
            <person name="Sato N."/>
            <person name="Blanc-Mathieu R."/>
            <person name="Endo H."/>
            <person name="Kuwata A."/>
            <person name="Ogata H."/>
        </authorList>
    </citation>
    <scope>NUCLEOTIDE SEQUENCE</scope>
</reference>
<dbReference type="OrthoDB" id="10318392at2759"/>
<keyword evidence="2" id="KW-1185">Reference proteome</keyword>
<dbReference type="AlphaFoldDB" id="A0A9W7FD08"/>
<gene>
    <name evidence="1" type="ORF">TrRE_jg9804</name>
</gene>
<comment type="caution">
    <text evidence="1">The sequence shown here is derived from an EMBL/GenBank/DDBJ whole genome shotgun (WGS) entry which is preliminary data.</text>
</comment>
<proteinExistence type="predicted"/>
<evidence type="ECO:0000313" key="2">
    <source>
        <dbReference type="Proteomes" id="UP001165082"/>
    </source>
</evidence>
<accession>A0A9W7FD08</accession>
<protein>
    <submittedName>
        <fullName evidence="1">Uncharacterized protein</fullName>
    </submittedName>
</protein>
<evidence type="ECO:0000313" key="1">
    <source>
        <dbReference type="EMBL" id="GMI09925.1"/>
    </source>
</evidence>
<organism evidence="1 2">
    <name type="scientific">Triparma retinervis</name>
    <dbReference type="NCBI Taxonomy" id="2557542"/>
    <lineage>
        <taxon>Eukaryota</taxon>
        <taxon>Sar</taxon>
        <taxon>Stramenopiles</taxon>
        <taxon>Ochrophyta</taxon>
        <taxon>Bolidophyceae</taxon>
        <taxon>Parmales</taxon>
        <taxon>Triparmaceae</taxon>
        <taxon>Triparma</taxon>
    </lineage>
</organism>
<dbReference type="EMBL" id="BRXZ01000346">
    <property type="protein sequence ID" value="GMI09925.1"/>
    <property type="molecule type" value="Genomic_DNA"/>
</dbReference>